<dbReference type="Proteomes" id="UP001218188">
    <property type="component" value="Unassembled WGS sequence"/>
</dbReference>
<dbReference type="EMBL" id="JARJCM010000041">
    <property type="protein sequence ID" value="KAJ7036758.1"/>
    <property type="molecule type" value="Genomic_DNA"/>
</dbReference>
<feature type="non-terminal residue" evidence="1">
    <location>
        <position position="1"/>
    </location>
</feature>
<evidence type="ECO:0000313" key="2">
    <source>
        <dbReference type="Proteomes" id="UP001218188"/>
    </source>
</evidence>
<gene>
    <name evidence="1" type="ORF">C8F04DRAFT_953424</name>
</gene>
<dbReference type="AlphaFoldDB" id="A0AAD6X2P8"/>
<sequence>LDAEVHASTRLYMLHGRMEPLGEGAPKKIVVVLRHYLQLVVNAKHCKAITRLLVSQHPLAIERMRYKQRYHRVDVPRHRRRCRFGCNEVETVEHALFFCRKGTGLVECREAFFGIIQTLEPRVLSVGPWNATNILRALIFRRETICQVAKYTHKVFAIFAAEPMIWPDGM</sequence>
<evidence type="ECO:0008006" key="3">
    <source>
        <dbReference type="Google" id="ProtNLM"/>
    </source>
</evidence>
<keyword evidence="2" id="KW-1185">Reference proteome</keyword>
<proteinExistence type="predicted"/>
<organism evidence="1 2">
    <name type="scientific">Mycena alexandri</name>
    <dbReference type="NCBI Taxonomy" id="1745969"/>
    <lineage>
        <taxon>Eukaryota</taxon>
        <taxon>Fungi</taxon>
        <taxon>Dikarya</taxon>
        <taxon>Basidiomycota</taxon>
        <taxon>Agaricomycotina</taxon>
        <taxon>Agaricomycetes</taxon>
        <taxon>Agaricomycetidae</taxon>
        <taxon>Agaricales</taxon>
        <taxon>Marasmiineae</taxon>
        <taxon>Mycenaceae</taxon>
        <taxon>Mycena</taxon>
    </lineage>
</organism>
<comment type="caution">
    <text evidence="1">The sequence shown here is derived from an EMBL/GenBank/DDBJ whole genome shotgun (WGS) entry which is preliminary data.</text>
</comment>
<reference evidence="1" key="1">
    <citation type="submission" date="2023-03" db="EMBL/GenBank/DDBJ databases">
        <title>Massive genome expansion in bonnet fungi (Mycena s.s.) driven by repeated elements and novel gene families across ecological guilds.</title>
        <authorList>
            <consortium name="Lawrence Berkeley National Laboratory"/>
            <person name="Harder C.B."/>
            <person name="Miyauchi S."/>
            <person name="Viragh M."/>
            <person name="Kuo A."/>
            <person name="Thoen E."/>
            <person name="Andreopoulos B."/>
            <person name="Lu D."/>
            <person name="Skrede I."/>
            <person name="Drula E."/>
            <person name="Henrissat B."/>
            <person name="Morin E."/>
            <person name="Kohler A."/>
            <person name="Barry K."/>
            <person name="LaButti K."/>
            <person name="Morin E."/>
            <person name="Salamov A."/>
            <person name="Lipzen A."/>
            <person name="Mereny Z."/>
            <person name="Hegedus B."/>
            <person name="Baldrian P."/>
            <person name="Stursova M."/>
            <person name="Weitz H."/>
            <person name="Taylor A."/>
            <person name="Grigoriev I.V."/>
            <person name="Nagy L.G."/>
            <person name="Martin F."/>
            <person name="Kauserud H."/>
        </authorList>
    </citation>
    <scope>NUCLEOTIDE SEQUENCE</scope>
    <source>
        <strain evidence="1">CBHHK200</strain>
    </source>
</reference>
<evidence type="ECO:0000313" key="1">
    <source>
        <dbReference type="EMBL" id="KAJ7036758.1"/>
    </source>
</evidence>
<accession>A0AAD6X2P8</accession>
<protein>
    <recommendedName>
        <fullName evidence="3">Reverse transcriptase</fullName>
    </recommendedName>
</protein>
<name>A0AAD6X2P8_9AGAR</name>